<organism evidence="5">
    <name type="scientific">Desulfobacca acetoxidans</name>
    <dbReference type="NCBI Taxonomy" id="60893"/>
    <lineage>
        <taxon>Bacteria</taxon>
        <taxon>Pseudomonadati</taxon>
        <taxon>Thermodesulfobacteriota</taxon>
        <taxon>Desulfobaccia</taxon>
        <taxon>Desulfobaccales</taxon>
        <taxon>Desulfobaccaceae</taxon>
        <taxon>Desulfobacca</taxon>
    </lineage>
</organism>
<dbReference type="GO" id="GO:0016491">
    <property type="term" value="F:oxidoreductase activity"/>
    <property type="evidence" value="ECO:0007669"/>
    <property type="project" value="UniProtKB-KW"/>
</dbReference>
<evidence type="ECO:0000256" key="3">
    <source>
        <dbReference type="ARBA" id="ARBA00023002"/>
    </source>
</evidence>
<name>A0A7C3UXT6_9BACT</name>
<dbReference type="CDD" id="cd02150">
    <property type="entry name" value="nitroreductase"/>
    <property type="match status" value="1"/>
</dbReference>
<evidence type="ECO:0000259" key="4">
    <source>
        <dbReference type="Pfam" id="PF00881"/>
    </source>
</evidence>
<accession>A0A7C3UXT6</accession>
<gene>
    <name evidence="5" type="ORF">ENW96_03200</name>
</gene>
<dbReference type="InterPro" id="IPR000415">
    <property type="entry name" value="Nitroreductase-like"/>
</dbReference>
<evidence type="ECO:0000256" key="2">
    <source>
        <dbReference type="ARBA" id="ARBA00022643"/>
    </source>
</evidence>
<dbReference type="EMBL" id="DTMF01000084">
    <property type="protein sequence ID" value="HGF33383.1"/>
    <property type="molecule type" value="Genomic_DNA"/>
</dbReference>
<keyword evidence="1" id="KW-0285">Flavoprotein</keyword>
<dbReference type="InterPro" id="IPR050627">
    <property type="entry name" value="Nitroreductase/BluB"/>
</dbReference>
<protein>
    <submittedName>
        <fullName evidence="5">Nitroreductase family protein</fullName>
    </submittedName>
</protein>
<feature type="domain" description="Nitroreductase" evidence="4">
    <location>
        <begin position="58"/>
        <end position="131"/>
    </location>
</feature>
<proteinExistence type="predicted"/>
<dbReference type="SUPFAM" id="SSF55469">
    <property type="entry name" value="FMN-dependent nitroreductase-like"/>
    <property type="match status" value="1"/>
</dbReference>
<dbReference type="InterPro" id="IPR029479">
    <property type="entry name" value="Nitroreductase"/>
</dbReference>
<dbReference type="Gene3D" id="3.40.109.10">
    <property type="entry name" value="NADH Oxidase"/>
    <property type="match status" value="1"/>
</dbReference>
<dbReference type="PANTHER" id="PTHR23026">
    <property type="entry name" value="NADPH NITROREDUCTASE"/>
    <property type="match status" value="1"/>
</dbReference>
<comment type="caution">
    <text evidence="5">The sequence shown here is derived from an EMBL/GenBank/DDBJ whole genome shotgun (WGS) entry which is preliminary data.</text>
</comment>
<keyword evidence="2" id="KW-0288">FMN</keyword>
<reference evidence="5" key="1">
    <citation type="journal article" date="2020" name="mSystems">
        <title>Genome- and Community-Level Interaction Insights into Carbon Utilization and Element Cycling Functions of Hydrothermarchaeota in Hydrothermal Sediment.</title>
        <authorList>
            <person name="Zhou Z."/>
            <person name="Liu Y."/>
            <person name="Xu W."/>
            <person name="Pan J."/>
            <person name="Luo Z.H."/>
            <person name="Li M."/>
        </authorList>
    </citation>
    <scope>NUCLEOTIDE SEQUENCE [LARGE SCALE GENOMIC DNA]</scope>
    <source>
        <strain evidence="5">SpSt-897</strain>
    </source>
</reference>
<dbReference type="AlphaFoldDB" id="A0A7C3UXT6"/>
<dbReference type="PANTHER" id="PTHR23026:SF90">
    <property type="entry name" value="IODOTYROSINE DEIODINASE 1"/>
    <property type="match status" value="1"/>
</dbReference>
<keyword evidence="3" id="KW-0560">Oxidoreductase</keyword>
<dbReference type="Pfam" id="PF00881">
    <property type="entry name" value="Nitroreductase"/>
    <property type="match status" value="1"/>
</dbReference>
<evidence type="ECO:0000313" key="5">
    <source>
        <dbReference type="EMBL" id="HGF33383.1"/>
    </source>
</evidence>
<sequence length="222" mass="24279">MARPKWLKTVGGIGLAAAAFLVQPVVTPLTRAEVKASSSQSAGEIKVPPGTLDAVTAILTRRSIRDYSQHPVPEELLRVLVEAGMAAPSAFNERSQEFIVINDRKVLDAIYNLNPKALQIKRAQVAILVCGNQDKEKFKGQGYWQLDGAVAAENILIAANALGLGAVWTAIYPYPERITAVKKLLNLPEAVIPLTIIPVGYPAEPKARENRFDPSRLHQNRW</sequence>
<evidence type="ECO:0000256" key="1">
    <source>
        <dbReference type="ARBA" id="ARBA00022630"/>
    </source>
</evidence>